<dbReference type="OrthoDB" id="9780724at2"/>
<dbReference type="Proteomes" id="UP000293925">
    <property type="component" value="Unassembled WGS sequence"/>
</dbReference>
<keyword evidence="3 11" id="KW-0548">Nucleotidyltransferase</keyword>
<dbReference type="Pfam" id="PF08388">
    <property type="entry name" value="GIIM"/>
    <property type="match status" value="1"/>
</dbReference>
<evidence type="ECO:0000256" key="7">
    <source>
        <dbReference type="ARBA" id="ARBA00023118"/>
    </source>
</evidence>
<dbReference type="Pfam" id="PF00078">
    <property type="entry name" value="RVT_1"/>
    <property type="match status" value="1"/>
</dbReference>
<dbReference type="GO" id="GO:0003964">
    <property type="term" value="F:RNA-directed DNA polymerase activity"/>
    <property type="evidence" value="ECO:0007669"/>
    <property type="project" value="UniProtKB-KW"/>
</dbReference>
<dbReference type="AlphaFoldDB" id="A0A4R0P9U2"/>
<dbReference type="EC" id="2.7.7.49" evidence="1"/>
<evidence type="ECO:0000313" key="11">
    <source>
        <dbReference type="EMBL" id="TCD13947.1"/>
    </source>
</evidence>
<dbReference type="InterPro" id="IPR030931">
    <property type="entry name" value="Group_II_RT_mat"/>
</dbReference>
<gene>
    <name evidence="11" type="primary">ltrA</name>
    <name evidence="11" type="ORF">EZ456_24885</name>
</gene>
<comment type="similarity">
    <text evidence="8">Belongs to the bacterial reverse transcriptase family.</text>
</comment>
<comment type="caution">
    <text evidence="11">The sequence shown here is derived from an EMBL/GenBank/DDBJ whole genome shotgun (WGS) entry which is preliminary data.</text>
</comment>
<organism evidence="11 12">
    <name type="scientific">Pedobacter psychrodurus</name>
    <dbReference type="NCBI Taxonomy" id="2530456"/>
    <lineage>
        <taxon>Bacteria</taxon>
        <taxon>Pseudomonadati</taxon>
        <taxon>Bacteroidota</taxon>
        <taxon>Sphingobacteriia</taxon>
        <taxon>Sphingobacteriales</taxon>
        <taxon>Sphingobacteriaceae</taxon>
        <taxon>Pedobacter</taxon>
    </lineage>
</organism>
<dbReference type="PANTHER" id="PTHR34047">
    <property type="entry name" value="NUCLEAR INTRON MATURASE 1, MITOCHONDRIAL-RELATED"/>
    <property type="match status" value="1"/>
</dbReference>
<dbReference type="PROSITE" id="PS50878">
    <property type="entry name" value="RT_POL"/>
    <property type="match status" value="1"/>
</dbReference>
<sequence>MYRPKPYCISRKSVQEAYLKIKANKGAAGVDKMSMEAFDMQCQKHLYKLWNQMSSGSYMPPAIKLVEIPKKDGGKRPLGIPTVTDRIGQAVVSVRLGEVVDNLFHEDSYGYRPKKSALQAVAKARERCWVYNWLLDVDIRGFFDNIPHDLLMLAVEKHTDEDWMVLYIKRWLVASLELEDGTIVPRAKGVPQGSVVGPVLSNLYLHYAIDMWLKANYPDHAFERYADDAVIHCRTEEQAIHLKESLGKRLKECGLEMHEDKTKIVYCKDSNRRGETEKAVTFDFLGYTFKPRQALNAKRKVSFTNFLPAVSTKAMKAMNEKLNKLPILRIAGIEIEAVAKEMNPVLQGLINYYGKFHSSKLKGFLRGVNAKLANWAIRKYKGLRVSVTSAMKWLKRLYKRKPKLFAHWTFGSKPTMELR</sequence>
<keyword evidence="7" id="KW-0051">Antiviral defense</keyword>
<protein>
    <recommendedName>
        <fullName evidence="1">RNA-directed DNA polymerase</fullName>
        <ecNumber evidence="1">2.7.7.49</ecNumber>
    </recommendedName>
</protein>
<dbReference type="RefSeq" id="WP_131534924.1">
    <property type="nucleotide sequence ID" value="NZ_SJSO01000051.1"/>
</dbReference>
<dbReference type="InterPro" id="IPR013597">
    <property type="entry name" value="Mat_intron_G2"/>
</dbReference>
<evidence type="ECO:0000256" key="1">
    <source>
        <dbReference type="ARBA" id="ARBA00012493"/>
    </source>
</evidence>
<keyword evidence="2 11" id="KW-0808">Transferase</keyword>
<dbReference type="GO" id="GO:0051607">
    <property type="term" value="P:defense response to virus"/>
    <property type="evidence" value="ECO:0007669"/>
    <property type="project" value="UniProtKB-KW"/>
</dbReference>
<dbReference type="GO" id="GO:0046872">
    <property type="term" value="F:metal ion binding"/>
    <property type="evidence" value="ECO:0007669"/>
    <property type="project" value="UniProtKB-KW"/>
</dbReference>
<dbReference type="CDD" id="cd01651">
    <property type="entry name" value="RT_G2_intron"/>
    <property type="match status" value="1"/>
</dbReference>
<dbReference type="PANTHER" id="PTHR34047:SF3">
    <property type="entry name" value="BLR2052 PROTEIN"/>
    <property type="match status" value="1"/>
</dbReference>
<dbReference type="EMBL" id="SJSO01000051">
    <property type="protein sequence ID" value="TCD13947.1"/>
    <property type="molecule type" value="Genomic_DNA"/>
</dbReference>
<dbReference type="SUPFAM" id="SSF56672">
    <property type="entry name" value="DNA/RNA polymerases"/>
    <property type="match status" value="1"/>
</dbReference>
<feature type="domain" description="Reverse transcriptase" evidence="10">
    <location>
        <begin position="49"/>
        <end position="289"/>
    </location>
</feature>
<evidence type="ECO:0000256" key="8">
    <source>
        <dbReference type="ARBA" id="ARBA00034120"/>
    </source>
</evidence>
<keyword evidence="12" id="KW-1185">Reference proteome</keyword>
<evidence type="ECO:0000256" key="6">
    <source>
        <dbReference type="ARBA" id="ARBA00022918"/>
    </source>
</evidence>
<evidence type="ECO:0000259" key="10">
    <source>
        <dbReference type="PROSITE" id="PS50878"/>
    </source>
</evidence>
<keyword evidence="6 11" id="KW-0695">RNA-directed DNA polymerase</keyword>
<reference evidence="11 12" key="1">
    <citation type="submission" date="2019-02" db="EMBL/GenBank/DDBJ databases">
        <title>Pedobacter sp. RP-3-21 sp. nov., isolated from Arctic soil.</title>
        <authorList>
            <person name="Dahal R.H."/>
        </authorList>
    </citation>
    <scope>NUCLEOTIDE SEQUENCE [LARGE SCALE GENOMIC DNA]</scope>
    <source>
        <strain evidence="11 12">RP-3-21</strain>
    </source>
</reference>
<evidence type="ECO:0000256" key="3">
    <source>
        <dbReference type="ARBA" id="ARBA00022695"/>
    </source>
</evidence>
<dbReference type="InterPro" id="IPR000477">
    <property type="entry name" value="RT_dom"/>
</dbReference>
<evidence type="ECO:0000256" key="5">
    <source>
        <dbReference type="ARBA" id="ARBA00022842"/>
    </source>
</evidence>
<keyword evidence="5" id="KW-0460">Magnesium</keyword>
<dbReference type="InterPro" id="IPR000123">
    <property type="entry name" value="Reverse_transcriptase_msDNA"/>
</dbReference>
<comment type="catalytic activity">
    <reaction evidence="9">
        <text>DNA(n) + a 2'-deoxyribonucleoside 5'-triphosphate = DNA(n+1) + diphosphate</text>
        <dbReference type="Rhea" id="RHEA:22508"/>
        <dbReference type="Rhea" id="RHEA-COMP:17339"/>
        <dbReference type="Rhea" id="RHEA-COMP:17340"/>
        <dbReference type="ChEBI" id="CHEBI:33019"/>
        <dbReference type="ChEBI" id="CHEBI:61560"/>
        <dbReference type="ChEBI" id="CHEBI:173112"/>
        <dbReference type="EC" id="2.7.7.49"/>
    </reaction>
</comment>
<evidence type="ECO:0000256" key="2">
    <source>
        <dbReference type="ARBA" id="ARBA00022679"/>
    </source>
</evidence>
<evidence type="ECO:0000256" key="4">
    <source>
        <dbReference type="ARBA" id="ARBA00022723"/>
    </source>
</evidence>
<evidence type="ECO:0000313" key="12">
    <source>
        <dbReference type="Proteomes" id="UP000293925"/>
    </source>
</evidence>
<dbReference type="NCBIfam" id="TIGR04416">
    <property type="entry name" value="group_II_RT_mat"/>
    <property type="match status" value="1"/>
</dbReference>
<name>A0A4R0P9U2_9SPHI</name>
<proteinExistence type="inferred from homology"/>
<dbReference type="InterPro" id="IPR051083">
    <property type="entry name" value="GrpII_Intron_Splice-Mob/Def"/>
</dbReference>
<dbReference type="GO" id="GO:0003723">
    <property type="term" value="F:RNA binding"/>
    <property type="evidence" value="ECO:0007669"/>
    <property type="project" value="InterPro"/>
</dbReference>
<dbReference type="InterPro" id="IPR043502">
    <property type="entry name" value="DNA/RNA_pol_sf"/>
</dbReference>
<accession>A0A4R0P9U2</accession>
<keyword evidence="4" id="KW-0479">Metal-binding</keyword>
<dbReference type="PRINTS" id="PR00866">
    <property type="entry name" value="RNADNAPOLMS"/>
</dbReference>
<evidence type="ECO:0000256" key="9">
    <source>
        <dbReference type="ARBA" id="ARBA00048173"/>
    </source>
</evidence>